<feature type="transmembrane region" description="Helical" evidence="2">
    <location>
        <begin position="94"/>
        <end position="116"/>
    </location>
</feature>
<dbReference type="InterPro" id="IPR002656">
    <property type="entry name" value="Acyl_transf_3_dom"/>
</dbReference>
<protein>
    <submittedName>
        <fullName evidence="4">Acyltransferase</fullName>
    </submittedName>
</protein>
<feature type="transmembrane region" description="Helical" evidence="2">
    <location>
        <begin position="136"/>
        <end position="158"/>
    </location>
</feature>
<keyword evidence="4" id="KW-0012">Acyltransferase</keyword>
<keyword evidence="2" id="KW-0472">Membrane</keyword>
<feature type="transmembrane region" description="Helical" evidence="2">
    <location>
        <begin position="210"/>
        <end position="231"/>
    </location>
</feature>
<keyword evidence="4" id="KW-0808">Transferase</keyword>
<feature type="transmembrane region" description="Helical" evidence="2">
    <location>
        <begin position="450"/>
        <end position="467"/>
    </location>
</feature>
<evidence type="ECO:0000313" key="4">
    <source>
        <dbReference type="EMBL" id="TFC01995.1"/>
    </source>
</evidence>
<feature type="compositionally biased region" description="Polar residues" evidence="1">
    <location>
        <begin position="25"/>
        <end position="38"/>
    </location>
</feature>
<feature type="transmembrane region" description="Helical" evidence="2">
    <location>
        <begin position="268"/>
        <end position="287"/>
    </location>
</feature>
<proteinExistence type="predicted"/>
<reference evidence="4 5" key="1">
    <citation type="submission" date="2019-03" db="EMBL/GenBank/DDBJ databases">
        <title>Genomics of glacier-inhabiting Cryobacterium strains.</title>
        <authorList>
            <person name="Liu Q."/>
            <person name="Xin Y.-H."/>
        </authorList>
    </citation>
    <scope>NUCLEOTIDE SEQUENCE [LARGE SCALE GENOMIC DNA]</scope>
    <source>
        <strain evidence="4 5">RHLT2-21</strain>
    </source>
</reference>
<feature type="compositionally biased region" description="Basic and acidic residues" evidence="1">
    <location>
        <begin position="521"/>
        <end position="555"/>
    </location>
</feature>
<feature type="region of interest" description="Disordered" evidence="1">
    <location>
        <begin position="497"/>
        <end position="555"/>
    </location>
</feature>
<feature type="transmembrane region" description="Helical" evidence="2">
    <location>
        <begin position="243"/>
        <end position="262"/>
    </location>
</feature>
<evidence type="ECO:0000259" key="3">
    <source>
        <dbReference type="Pfam" id="PF01757"/>
    </source>
</evidence>
<evidence type="ECO:0000256" key="1">
    <source>
        <dbReference type="SAM" id="MobiDB-lite"/>
    </source>
</evidence>
<feature type="transmembrane region" description="Helical" evidence="2">
    <location>
        <begin position="179"/>
        <end position="204"/>
    </location>
</feature>
<feature type="transmembrane region" description="Helical" evidence="2">
    <location>
        <begin position="332"/>
        <end position="349"/>
    </location>
</feature>
<feature type="domain" description="Acyltransferase 3" evidence="3">
    <location>
        <begin position="92"/>
        <end position="426"/>
    </location>
</feature>
<comment type="caution">
    <text evidence="4">The sequence shown here is derived from an EMBL/GenBank/DDBJ whole genome shotgun (WGS) entry which is preliminary data.</text>
</comment>
<keyword evidence="2" id="KW-1133">Transmembrane helix</keyword>
<feature type="transmembrane region" description="Helical" evidence="2">
    <location>
        <begin position="376"/>
        <end position="396"/>
    </location>
</feature>
<dbReference type="Pfam" id="PF01757">
    <property type="entry name" value="Acyl_transf_3"/>
    <property type="match status" value="1"/>
</dbReference>
<dbReference type="Proteomes" id="UP000297643">
    <property type="component" value="Unassembled WGS sequence"/>
</dbReference>
<organism evidence="4 5">
    <name type="scientific">Cryobacterium mannosilyticum</name>
    <dbReference type="NCBI Taxonomy" id="1259190"/>
    <lineage>
        <taxon>Bacteria</taxon>
        <taxon>Bacillati</taxon>
        <taxon>Actinomycetota</taxon>
        <taxon>Actinomycetes</taxon>
        <taxon>Micrococcales</taxon>
        <taxon>Microbacteriaceae</taxon>
        <taxon>Cryobacterium</taxon>
    </lineage>
</organism>
<evidence type="ECO:0000256" key="2">
    <source>
        <dbReference type="SAM" id="Phobius"/>
    </source>
</evidence>
<feature type="transmembrane region" description="Helical" evidence="2">
    <location>
        <begin position="408"/>
        <end position="429"/>
    </location>
</feature>
<feature type="region of interest" description="Disordered" evidence="1">
    <location>
        <begin position="23"/>
        <end position="43"/>
    </location>
</feature>
<feature type="compositionally biased region" description="Basic and acidic residues" evidence="1">
    <location>
        <begin position="497"/>
        <end position="512"/>
    </location>
</feature>
<evidence type="ECO:0000313" key="5">
    <source>
        <dbReference type="Proteomes" id="UP000297643"/>
    </source>
</evidence>
<gene>
    <name evidence="4" type="ORF">E3O32_12235</name>
</gene>
<dbReference type="AlphaFoldDB" id="A0A4V3ICP4"/>
<sequence length="555" mass="59575">MVALFRSQFPGVRRVAVSSRAGASPCSTVRDSSRSTKTGALRPRARPTTCVRFGVTLGATAAPPERRWELGKSTRGQVTAVSGRLASRDPVMDLARVAGLVVVVIGHLLMLGASVAGDHRLVVQRTLTLQPWFTPVTWIAQVMPLFFVVGGFAGVMSWRRTEARGGRAAVFIRARVLRLARPTLPLFAFLALAILVMHLAGLASDTVAEIATGVVSPLWFLAAYTFCQAFLPGMATVHARWPVRMLAGLAGAMVVVDAVRLGTHTPELGLLNMIFVWLFVQQLGLWAADGWFGRRGRRFLLVLAGASYALLGLITTVGPYPANMLENLNPPTVALAVLAVGQFSLLMAARPQLERLMRSALVQRAVAGIGARTMTVYLWHLPVLGLIVGTMLLLPVPEPVPGGAGWWLTRPVVLAFAVGVLIGVAALFGRFEHPATSPADAAVAVRDWRVGMSTALIIVPPFTIMLFGLNLGIAVISEVLLTVAVLLQLPVRLREDAGQGHEDRDKGQDDRGQGQPAAARARRDDAEGLAGEHDGDGRKDEPDRGNRHGQDDPRQ</sequence>
<dbReference type="EMBL" id="SOFM01000038">
    <property type="protein sequence ID" value="TFC01995.1"/>
    <property type="molecule type" value="Genomic_DNA"/>
</dbReference>
<dbReference type="GO" id="GO:0016747">
    <property type="term" value="F:acyltransferase activity, transferring groups other than amino-acyl groups"/>
    <property type="evidence" value="ECO:0007669"/>
    <property type="project" value="InterPro"/>
</dbReference>
<keyword evidence="2" id="KW-0812">Transmembrane</keyword>
<name>A0A4V3ICP4_9MICO</name>
<keyword evidence="5" id="KW-1185">Reference proteome</keyword>
<accession>A0A4V3ICP4</accession>
<feature type="transmembrane region" description="Helical" evidence="2">
    <location>
        <begin position="299"/>
        <end position="320"/>
    </location>
</feature>